<keyword evidence="2" id="KW-1185">Reference proteome</keyword>
<protein>
    <submittedName>
        <fullName evidence="1">Uncharacterized protein</fullName>
    </submittedName>
</protein>
<proteinExistence type="predicted"/>
<sequence length="88" mass="9386">MRGEAGASTAPLPLLLLDVDGVLNPLAAPACPDGYREYAFFPEDDRRPTGRLGQVPHRTAPTLLLLSDPARGLTPDMVAALHAWRAAL</sequence>
<name>A0ACC7Y472_9ACTN</name>
<reference evidence="1" key="1">
    <citation type="submission" date="2020-03" db="EMBL/GenBank/DDBJ databases">
        <title>Complete genome sequence of sixteen Streptomyces strains facilitates identification of candidate genes involved in plant growth-promotion in grain legumes and cereals.</title>
        <authorList>
            <person name="Gopalakrishnan S."/>
            <person name="Thakur V."/>
            <person name="Saxena R."/>
            <person name="Vadlamudi S."/>
            <person name="Purohit S."/>
            <person name="Kumar V."/>
            <person name="Rathore A."/>
            <person name="Chitikineni A."/>
            <person name="Varshney R.K."/>
        </authorList>
    </citation>
    <scope>NUCLEOTIDE SEQUENCE</scope>
    <source>
        <strain evidence="1">CAI-93</strain>
    </source>
</reference>
<dbReference type="EMBL" id="JAANNW010000019">
    <property type="protein sequence ID" value="NUV76623.1"/>
    <property type="molecule type" value="Genomic_DNA"/>
</dbReference>
<evidence type="ECO:0000313" key="1">
    <source>
        <dbReference type="EMBL" id="NUV76623.1"/>
    </source>
</evidence>
<accession>A0ACC7Y472</accession>
<organism evidence="1 2">
    <name type="scientific">Streptomyces fungicidicus</name>
    <dbReference type="NCBI Taxonomy" id="68203"/>
    <lineage>
        <taxon>Bacteria</taxon>
        <taxon>Bacillati</taxon>
        <taxon>Actinomycetota</taxon>
        <taxon>Actinomycetes</taxon>
        <taxon>Kitasatosporales</taxon>
        <taxon>Streptomycetaceae</taxon>
        <taxon>Streptomyces</taxon>
    </lineage>
</organism>
<dbReference type="Proteomes" id="UP000556843">
    <property type="component" value="Unassembled WGS sequence"/>
</dbReference>
<evidence type="ECO:0000313" key="2">
    <source>
        <dbReference type="Proteomes" id="UP000556843"/>
    </source>
</evidence>
<gene>
    <name evidence="1" type="ORF">G6W56_21225</name>
</gene>
<comment type="caution">
    <text evidence="1">The sequence shown here is derived from an EMBL/GenBank/DDBJ whole genome shotgun (WGS) entry which is preliminary data.</text>
</comment>